<evidence type="ECO:0000313" key="1">
    <source>
        <dbReference type="EMBL" id="CAD5234906.1"/>
    </source>
</evidence>
<dbReference type="Proteomes" id="UP000659654">
    <property type="component" value="Unassembled WGS sequence"/>
</dbReference>
<dbReference type="Proteomes" id="UP000582659">
    <property type="component" value="Unassembled WGS sequence"/>
</dbReference>
<dbReference type="Proteomes" id="UP000095284">
    <property type="component" value="Unplaced"/>
</dbReference>
<proteinExistence type="predicted"/>
<protein>
    <submittedName>
        <fullName evidence="1">(pine wood nematode) hypothetical protein</fullName>
    </submittedName>
</protein>
<keyword evidence="3" id="KW-1185">Reference proteome</keyword>
<name>A0A1I7RRD7_BURXY</name>
<dbReference type="WBParaSite" id="BXY_0328400.1">
    <property type="protein sequence ID" value="BXY_0328400.1"/>
    <property type="gene ID" value="BXY_0328400"/>
</dbReference>
<evidence type="ECO:0000313" key="4">
    <source>
        <dbReference type="WBParaSite" id="BXY_0328400.1"/>
    </source>
</evidence>
<accession>A0A1I7RRD7</accession>
<organism evidence="2 4">
    <name type="scientific">Bursaphelenchus xylophilus</name>
    <name type="common">Pinewood nematode worm</name>
    <name type="synonym">Aphelenchoides xylophilus</name>
    <dbReference type="NCBI Taxonomy" id="6326"/>
    <lineage>
        <taxon>Eukaryota</taxon>
        <taxon>Metazoa</taxon>
        <taxon>Ecdysozoa</taxon>
        <taxon>Nematoda</taxon>
        <taxon>Chromadorea</taxon>
        <taxon>Rhabditida</taxon>
        <taxon>Tylenchina</taxon>
        <taxon>Tylenchomorpha</taxon>
        <taxon>Aphelenchoidea</taxon>
        <taxon>Aphelenchoididae</taxon>
        <taxon>Bursaphelenchus</taxon>
    </lineage>
</organism>
<reference evidence="1" key="2">
    <citation type="submission" date="2020-09" db="EMBL/GenBank/DDBJ databases">
        <authorList>
            <person name="Kikuchi T."/>
        </authorList>
    </citation>
    <scope>NUCLEOTIDE SEQUENCE</scope>
    <source>
        <strain evidence="1">Ka4C1</strain>
    </source>
</reference>
<dbReference type="AlphaFoldDB" id="A0A1I7RRD7"/>
<evidence type="ECO:0000313" key="2">
    <source>
        <dbReference type="Proteomes" id="UP000095284"/>
    </source>
</evidence>
<dbReference type="EMBL" id="CAJFDI010000006">
    <property type="protein sequence ID" value="CAD5234906.1"/>
    <property type="molecule type" value="Genomic_DNA"/>
</dbReference>
<evidence type="ECO:0000313" key="3">
    <source>
        <dbReference type="Proteomes" id="UP000659654"/>
    </source>
</evidence>
<dbReference type="EMBL" id="CAJFCV020000006">
    <property type="protein sequence ID" value="CAG9130963.1"/>
    <property type="molecule type" value="Genomic_DNA"/>
</dbReference>
<sequence>MRGVTELEKRRTAETIVNLLKSQLFYIAFYRLVGETGRPQHVIFNEKPAIDLYEIAEDHLKSCLRSEPVNIEGCNKGPVKYFDSIGASGDFIGSALDLSMDSSLSSSGSPVSINGSSLARRRAFREYKMTCYLGPFLEEDECQKCCLKWIRTNKDVCLTKPLNGYEKVGKELAEEFNVEFVDLSAQEEDEEFFDAMSYNDDNINADVDEDEFFDAPQEFTNDITELSDLFTQKCLVKSPLRTGRR</sequence>
<reference evidence="4" key="1">
    <citation type="submission" date="2016-11" db="UniProtKB">
        <authorList>
            <consortium name="WormBaseParasite"/>
        </authorList>
    </citation>
    <scope>IDENTIFICATION</scope>
</reference>
<gene>
    <name evidence="1" type="ORF">BXYJ_LOCUS14997</name>
</gene>